<comment type="caution">
    <text evidence="1">The sequence shown here is derived from an EMBL/GenBank/DDBJ whole genome shotgun (WGS) entry which is preliminary data.</text>
</comment>
<keyword evidence="2" id="KW-1185">Reference proteome</keyword>
<evidence type="ECO:0000313" key="1">
    <source>
        <dbReference type="EMBL" id="MFG1709740.1"/>
    </source>
</evidence>
<protein>
    <submittedName>
        <fullName evidence="1">Uncharacterized protein</fullName>
    </submittedName>
</protein>
<dbReference type="RefSeq" id="WP_393174805.1">
    <property type="nucleotide sequence ID" value="NZ_JBICRM010000039.1"/>
</dbReference>
<reference evidence="1 2" key="1">
    <citation type="submission" date="2024-10" db="EMBL/GenBank/DDBJ databases">
        <authorList>
            <person name="Topkara A.R."/>
            <person name="Saygin H."/>
        </authorList>
    </citation>
    <scope>NUCLEOTIDE SEQUENCE [LARGE SCALE GENOMIC DNA]</scope>
    <source>
        <strain evidence="1 2">M3C6</strain>
    </source>
</reference>
<accession>A0ABW7AU42</accession>
<dbReference type="Proteomes" id="UP001603978">
    <property type="component" value="Unassembled WGS sequence"/>
</dbReference>
<proteinExistence type="predicted"/>
<evidence type="ECO:0000313" key="2">
    <source>
        <dbReference type="Proteomes" id="UP001603978"/>
    </source>
</evidence>
<name>A0ABW7AU42_9ACTN</name>
<gene>
    <name evidence="1" type="ORF">ACFLIM_41825</name>
</gene>
<sequence length="44" mass="4794">MSCELDLMGLDQPRYVVVNGPPEGSHLNEVMATRAGVCVGHFYT</sequence>
<organism evidence="1 2">
    <name type="scientific">Nonomuraea marmarensis</name>
    <dbReference type="NCBI Taxonomy" id="3351344"/>
    <lineage>
        <taxon>Bacteria</taxon>
        <taxon>Bacillati</taxon>
        <taxon>Actinomycetota</taxon>
        <taxon>Actinomycetes</taxon>
        <taxon>Streptosporangiales</taxon>
        <taxon>Streptosporangiaceae</taxon>
        <taxon>Nonomuraea</taxon>
    </lineage>
</organism>
<dbReference type="EMBL" id="JBICRM010000039">
    <property type="protein sequence ID" value="MFG1709740.1"/>
    <property type="molecule type" value="Genomic_DNA"/>
</dbReference>